<dbReference type="PANTHER" id="PTHR38340">
    <property type="entry name" value="S-LAYER PROTEIN"/>
    <property type="match status" value="1"/>
</dbReference>
<organism evidence="4 5">
    <name type="scientific">Donghicola mangrovi</name>
    <dbReference type="NCBI Taxonomy" id="2729614"/>
    <lineage>
        <taxon>Bacteria</taxon>
        <taxon>Pseudomonadati</taxon>
        <taxon>Pseudomonadota</taxon>
        <taxon>Alphaproteobacteria</taxon>
        <taxon>Rhodobacterales</taxon>
        <taxon>Roseobacteraceae</taxon>
        <taxon>Donghicola</taxon>
    </lineage>
</organism>
<keyword evidence="2" id="KW-0964">Secreted</keyword>
<feature type="region of interest" description="Disordered" evidence="3">
    <location>
        <begin position="196"/>
        <end position="218"/>
    </location>
</feature>
<dbReference type="GO" id="GO:0005509">
    <property type="term" value="F:calcium ion binding"/>
    <property type="evidence" value="ECO:0007669"/>
    <property type="project" value="InterPro"/>
</dbReference>
<dbReference type="InterPro" id="IPR001343">
    <property type="entry name" value="Hemolysn_Ca-bd"/>
</dbReference>
<name>A0A850Q7B6_9RHOB</name>
<sequence>MRIRFLKEDSFFFDIVTDGVLKNVLWGGKVVIDVPRETSILLDVENLVRAPGGTPEAGTITSIEFSSWDAEPEVAFFDEISWDLGVFLTARSALQAGDATLMADLFSSDGVIEVYSRGYEGFKFSRAFNTILEAISVPVTFVGGSYNDLAAGGRRSDILSGRGGDDKLWGHGGADVLTGQNGDDLVIGGSGNDTMLGGHGSDELRGNSGRDQMQGGGGDDILLGYKGRDYLHGNKGNDALSGGSGDDLLAGDQGADTLTGGSGGDTLAGGAGADVLSGLAGDDLLFGGSQNDTIDGGDGQDSLAGGRGSDYLLGGAGDDELRGHSGNDVLDGGEGADLFVFSAIGATYAIENAEWGFTEPGGTFGADGDDTITAFEADDMIQIEDRIFDAGQLTVYLDDESNISGADIWIETVEGETGTDTVIHYDLDEQGDYRSSITILTMEAEALLAEEWAV</sequence>
<dbReference type="GO" id="GO:0005576">
    <property type="term" value="C:extracellular region"/>
    <property type="evidence" value="ECO:0007669"/>
    <property type="project" value="UniProtKB-SubCell"/>
</dbReference>
<dbReference type="AlphaFoldDB" id="A0A850Q7B6"/>
<dbReference type="Gene3D" id="2.150.10.10">
    <property type="entry name" value="Serralysin-like metalloprotease, C-terminal"/>
    <property type="match status" value="4"/>
</dbReference>
<dbReference type="InterPro" id="IPR018511">
    <property type="entry name" value="Hemolysin-typ_Ca-bd_CS"/>
</dbReference>
<dbReference type="PANTHER" id="PTHR38340:SF1">
    <property type="entry name" value="S-LAYER PROTEIN"/>
    <property type="match status" value="1"/>
</dbReference>
<dbReference type="InterPro" id="IPR050557">
    <property type="entry name" value="RTX_toxin/Mannuronan_C5-epim"/>
</dbReference>
<evidence type="ECO:0000313" key="4">
    <source>
        <dbReference type="EMBL" id="NVO25697.1"/>
    </source>
</evidence>
<reference evidence="4 5" key="1">
    <citation type="submission" date="2020-04" db="EMBL/GenBank/DDBJ databases">
        <title>Donghicola sp., a member of the Rhodobacteraceae family isolated from mangrove forest in Thailand.</title>
        <authorList>
            <person name="Charoenyingcharoen P."/>
            <person name="Yukphan P."/>
        </authorList>
    </citation>
    <scope>NUCLEOTIDE SEQUENCE [LARGE SCALE GENOMIC DNA]</scope>
    <source>
        <strain evidence="4 5">B5-SW-15</strain>
    </source>
</reference>
<dbReference type="InterPro" id="IPR011049">
    <property type="entry name" value="Serralysin-like_metalloprot_C"/>
</dbReference>
<evidence type="ECO:0000256" key="3">
    <source>
        <dbReference type="SAM" id="MobiDB-lite"/>
    </source>
</evidence>
<dbReference type="Proteomes" id="UP000592216">
    <property type="component" value="Unassembled WGS sequence"/>
</dbReference>
<comment type="caution">
    <text evidence="4">The sequence shown here is derived from an EMBL/GenBank/DDBJ whole genome shotgun (WGS) entry which is preliminary data.</text>
</comment>
<evidence type="ECO:0000313" key="5">
    <source>
        <dbReference type="Proteomes" id="UP000592216"/>
    </source>
</evidence>
<dbReference type="PROSITE" id="PS00330">
    <property type="entry name" value="HEMOLYSIN_CALCIUM"/>
    <property type="match status" value="5"/>
</dbReference>
<dbReference type="SUPFAM" id="SSF51120">
    <property type="entry name" value="beta-Roll"/>
    <property type="match status" value="2"/>
</dbReference>
<evidence type="ECO:0000256" key="2">
    <source>
        <dbReference type="ARBA" id="ARBA00022525"/>
    </source>
</evidence>
<dbReference type="EMBL" id="JABCJE010000023">
    <property type="protein sequence ID" value="NVO25697.1"/>
    <property type="molecule type" value="Genomic_DNA"/>
</dbReference>
<protein>
    <submittedName>
        <fullName evidence="4">Calcium-binding protein</fullName>
    </submittedName>
</protein>
<dbReference type="PRINTS" id="PR00313">
    <property type="entry name" value="CABNDNGRPT"/>
</dbReference>
<proteinExistence type="predicted"/>
<dbReference type="RefSeq" id="WP_177159209.1">
    <property type="nucleotide sequence ID" value="NZ_JABCJE010000023.1"/>
</dbReference>
<dbReference type="Pfam" id="PF00353">
    <property type="entry name" value="HemolysinCabind"/>
    <property type="match status" value="6"/>
</dbReference>
<accession>A0A850Q7B6</accession>
<comment type="subcellular location">
    <subcellularLocation>
        <location evidence="1">Secreted</location>
    </subcellularLocation>
</comment>
<gene>
    <name evidence="4" type="ORF">HJ536_20295</name>
</gene>
<evidence type="ECO:0000256" key="1">
    <source>
        <dbReference type="ARBA" id="ARBA00004613"/>
    </source>
</evidence>